<evidence type="ECO:0000313" key="10">
    <source>
        <dbReference type="Proteomes" id="UP000070080"/>
    </source>
</evidence>
<dbReference type="PANTHER" id="PTHR46323">
    <property type="entry name" value="BETA-GALACTOSIDASE"/>
    <property type="match status" value="1"/>
</dbReference>
<accession>A0A133YEN9</accession>
<dbReference type="InterPro" id="IPR013783">
    <property type="entry name" value="Ig-like_fold"/>
</dbReference>
<dbReference type="Gene3D" id="2.70.98.10">
    <property type="match status" value="1"/>
</dbReference>
<dbReference type="PANTHER" id="PTHR46323:SF2">
    <property type="entry name" value="BETA-GALACTOSIDASE"/>
    <property type="match status" value="1"/>
</dbReference>
<comment type="catalytic activity">
    <reaction evidence="1 7">
        <text>Hydrolysis of terminal non-reducing beta-D-galactose residues in beta-D-galactosides.</text>
        <dbReference type="EC" id="3.2.1.23"/>
    </reaction>
</comment>
<dbReference type="RefSeq" id="WP_066713678.1">
    <property type="nucleotide sequence ID" value="NZ_JARFNM010000001.1"/>
</dbReference>
<dbReference type="Pfam" id="PF02929">
    <property type="entry name" value="Bgal_small_N"/>
    <property type="match status" value="1"/>
</dbReference>
<evidence type="ECO:0000256" key="2">
    <source>
        <dbReference type="ARBA" id="ARBA00007401"/>
    </source>
</evidence>
<evidence type="ECO:0000259" key="8">
    <source>
        <dbReference type="SMART" id="SM01038"/>
    </source>
</evidence>
<dbReference type="Pfam" id="PF02836">
    <property type="entry name" value="Glyco_hydro_2_C"/>
    <property type="match status" value="1"/>
</dbReference>
<dbReference type="Pfam" id="PF16353">
    <property type="entry name" value="LacZ_4"/>
    <property type="match status" value="1"/>
</dbReference>
<dbReference type="OrthoDB" id="9762066at2"/>
<dbReference type="Pfam" id="PF02837">
    <property type="entry name" value="Glyco_hydro_2_N"/>
    <property type="match status" value="1"/>
</dbReference>
<dbReference type="InterPro" id="IPR006103">
    <property type="entry name" value="Glyco_hydro_2_cat"/>
</dbReference>
<dbReference type="InterPro" id="IPR017853">
    <property type="entry name" value="GH"/>
</dbReference>
<evidence type="ECO:0000256" key="3">
    <source>
        <dbReference type="ARBA" id="ARBA00012756"/>
    </source>
</evidence>
<dbReference type="GO" id="GO:0030246">
    <property type="term" value="F:carbohydrate binding"/>
    <property type="evidence" value="ECO:0007669"/>
    <property type="project" value="InterPro"/>
</dbReference>
<evidence type="ECO:0000256" key="5">
    <source>
        <dbReference type="ARBA" id="ARBA00023295"/>
    </source>
</evidence>
<dbReference type="InterPro" id="IPR006104">
    <property type="entry name" value="Glyco_hydro_2_N"/>
</dbReference>
<dbReference type="AlphaFoldDB" id="A0A133YEN9"/>
<dbReference type="Gene3D" id="2.60.40.10">
    <property type="entry name" value="Immunoglobulins"/>
    <property type="match status" value="2"/>
</dbReference>
<comment type="similarity">
    <text evidence="2 7">Belongs to the glycosyl hydrolase 2 family.</text>
</comment>
<evidence type="ECO:0000256" key="4">
    <source>
        <dbReference type="ARBA" id="ARBA00022801"/>
    </source>
</evidence>
<dbReference type="Proteomes" id="UP000070080">
    <property type="component" value="Unassembled WGS sequence"/>
</dbReference>
<comment type="caution">
    <text evidence="9">The sequence shown here is derived from an EMBL/GenBank/DDBJ whole genome shotgun (WGS) entry which is preliminary data.</text>
</comment>
<dbReference type="InterPro" id="IPR036156">
    <property type="entry name" value="Beta-gal/glucu_dom_sf"/>
</dbReference>
<dbReference type="InterPro" id="IPR006102">
    <property type="entry name" value="Ig-like_GH2"/>
</dbReference>
<dbReference type="InterPro" id="IPR006101">
    <property type="entry name" value="Glyco_hydro_2"/>
</dbReference>
<dbReference type="SUPFAM" id="SSF74650">
    <property type="entry name" value="Galactose mutarotase-like"/>
    <property type="match status" value="1"/>
</dbReference>
<dbReference type="Pfam" id="PF00703">
    <property type="entry name" value="Glyco_hydro_2"/>
    <property type="match status" value="1"/>
</dbReference>
<dbReference type="InterPro" id="IPR032312">
    <property type="entry name" value="LacZ_4"/>
</dbReference>
<dbReference type="InterPro" id="IPR011013">
    <property type="entry name" value="Gal_mutarotase_sf_dom"/>
</dbReference>
<dbReference type="GO" id="GO:0009341">
    <property type="term" value="C:beta-galactosidase complex"/>
    <property type="evidence" value="ECO:0007669"/>
    <property type="project" value="InterPro"/>
</dbReference>
<sequence>MQQIRQSQIKWLTDPEVYAVNRLESHATLNYTVPLKTANSSVQVKPCQSLDGIWQVKVLDANDFQLDTDKAICGQAEAAIYQAIQVPGHLETAGLLQAKYVNIQYPWDGHEQVELGQVPKANHVAVYRRQFKLDAPLQTLLSQGGQVTLTLHGAQTAIYVWLNGNFVGYAEDAFTPSEFAVSSYLQNENLLVVACYEYSSASWLEDQDYWRLHGLFRSVELEAKPAIHINNVKIDADYAKTSETASLNLELTLSKPFTNGENLSFKLTDLSDSTNLNDSTKKEVIYWQTKLSPADTSTLKISSGQLKGLQAWNAEKPNLYRLTIDICTSEGQLIESVSQKVGFRRFEIVDGIMRLNGERIVFKGVNRHEFDCERGRAITYDDMLSDVKFCKQHNINAVRTSHYPNQAAWYELCDEYGLYLIDETNLETHGTWVNAHNEFTPDTALPDSRAEWQGACVDRVESMVKRDYNHPSVLVWSLGNESFGGDVFRAMYKRVYELDGKRPVHYEGQFNAREWEDVTDIESRMYAHADEIEKYLQANPKKPYISCEYMHAMGNSVGNLDEYIALEKYSHYQGGFIWDFIDQALVQTRADGTKYLAYGGDFNDRPTDYEFCGNGLLFADRKVSPKAKEVKQLYANLRLQPHENGVRISNNNLFTSTEHDLFVLRLLADGEEVWRECRQFVVEAQTTKDCKIAWPLDLYAKTAEELTLEVVQTLSEPTLWAEEGYELSFGQLTLETASLGKLVGATTDIAISNYALREASSNSLARVTIGRFNAGLKTANAEFLFAYAKGGLVSLRNGEKELVLSRPNLTTFRALTDNDRGANHAYERAMWEVAGKCAKCVDCQVQQLDNSILQVTYKYLLANNLATPVTVAYTAYPNASLRIKVTYHGENAAKLPTLPAFGLEWLLPLEYSNLRFYGLGPHETYVDRMHARLGIFKTNAYADSTPYLVPQETGNHEEVRWAEITDASGHGLRISRYASNANFACSLLGHTSAEIEAAKHQYELSQPSKMCLRLLAAQMGVGGDDSWCSPVHSKYHLRADKPLGLDVLVHLL</sequence>
<dbReference type="PROSITE" id="PS00719">
    <property type="entry name" value="GLYCOSYL_HYDROL_F2_1"/>
    <property type="match status" value="1"/>
</dbReference>
<dbReference type="EMBL" id="LSCV01000011">
    <property type="protein sequence ID" value="KXB41651.1"/>
    <property type="molecule type" value="Genomic_DNA"/>
</dbReference>
<proteinExistence type="inferred from homology"/>
<dbReference type="SUPFAM" id="SSF49303">
    <property type="entry name" value="beta-Galactosidase/glucuronidase domain"/>
    <property type="match status" value="2"/>
</dbReference>
<dbReference type="Gene3D" id="3.20.20.80">
    <property type="entry name" value="Glycosidases"/>
    <property type="match status" value="1"/>
</dbReference>
<protein>
    <recommendedName>
        <fullName evidence="3 7">Beta-galactosidase</fullName>
        <ecNumber evidence="3 7">3.2.1.23</ecNumber>
    </recommendedName>
    <alternativeName>
        <fullName evidence="6 7">Lactase</fullName>
    </alternativeName>
</protein>
<dbReference type="SUPFAM" id="SSF49785">
    <property type="entry name" value="Galactose-binding domain-like"/>
    <property type="match status" value="1"/>
</dbReference>
<reference evidence="10" key="1">
    <citation type="submission" date="2016-01" db="EMBL/GenBank/DDBJ databases">
        <authorList>
            <person name="Mitreva M."/>
            <person name="Pepin K.H."/>
            <person name="Mihindukulasuriya K.A."/>
            <person name="Fulton R."/>
            <person name="Fronick C."/>
            <person name="O'Laughlin M."/>
            <person name="Miner T."/>
            <person name="Herter B."/>
            <person name="Rosa B.A."/>
            <person name="Cordes M."/>
            <person name="Tomlinson C."/>
            <person name="Wollam A."/>
            <person name="Palsikar V.B."/>
            <person name="Mardis E.R."/>
            <person name="Wilson R.K."/>
        </authorList>
    </citation>
    <scope>NUCLEOTIDE SEQUENCE [LARGE SCALE GENOMIC DNA]</scope>
    <source>
        <strain evidence="10">KA00274</strain>
    </source>
</reference>
<feature type="domain" description="Beta galactosidase small chain/" evidence="8">
    <location>
        <begin position="775"/>
        <end position="1050"/>
    </location>
</feature>
<keyword evidence="5 7" id="KW-0326">Glycosidase</keyword>
<dbReference type="InterPro" id="IPR014718">
    <property type="entry name" value="GH-type_carb-bd"/>
</dbReference>
<evidence type="ECO:0000313" key="9">
    <source>
        <dbReference type="EMBL" id="KXB41651.1"/>
    </source>
</evidence>
<gene>
    <name evidence="9" type="ORF">HMPREF1872_00602</name>
</gene>
<organism evidence="9 10">
    <name type="scientific">Amygdalobacter nucleatus</name>
    <dbReference type="NCBI Taxonomy" id="3029274"/>
    <lineage>
        <taxon>Bacteria</taxon>
        <taxon>Bacillati</taxon>
        <taxon>Bacillota</taxon>
        <taxon>Clostridia</taxon>
        <taxon>Eubacteriales</taxon>
        <taxon>Oscillospiraceae</taxon>
        <taxon>Amygdalobacter</taxon>
    </lineage>
</organism>
<dbReference type="InterPro" id="IPR008979">
    <property type="entry name" value="Galactose-bd-like_sf"/>
</dbReference>
<dbReference type="Gene3D" id="2.60.120.260">
    <property type="entry name" value="Galactose-binding domain-like"/>
    <property type="match status" value="1"/>
</dbReference>
<dbReference type="GO" id="GO:0004565">
    <property type="term" value="F:beta-galactosidase activity"/>
    <property type="evidence" value="ECO:0007669"/>
    <property type="project" value="UniProtKB-EC"/>
</dbReference>
<evidence type="ECO:0000256" key="6">
    <source>
        <dbReference type="ARBA" id="ARBA00032230"/>
    </source>
</evidence>
<dbReference type="SMART" id="SM01038">
    <property type="entry name" value="Bgal_small_N"/>
    <property type="match status" value="1"/>
</dbReference>
<dbReference type="STRING" id="1497955.HMPREF1872_00602"/>
<dbReference type="InterPro" id="IPR004199">
    <property type="entry name" value="B-gal_small/dom_5"/>
</dbReference>
<dbReference type="InterPro" id="IPR050347">
    <property type="entry name" value="Bact_Beta-galactosidase"/>
</dbReference>
<name>A0A133YEN9_9FIRM</name>
<dbReference type="PATRIC" id="fig|1497955.3.peg.582"/>
<keyword evidence="4 7" id="KW-0378">Hydrolase</keyword>
<dbReference type="EC" id="3.2.1.23" evidence="3 7"/>
<evidence type="ECO:0000256" key="7">
    <source>
        <dbReference type="RuleBase" id="RU361154"/>
    </source>
</evidence>
<dbReference type="SUPFAM" id="SSF51445">
    <property type="entry name" value="(Trans)glycosidases"/>
    <property type="match status" value="1"/>
</dbReference>
<evidence type="ECO:0000256" key="1">
    <source>
        <dbReference type="ARBA" id="ARBA00001412"/>
    </source>
</evidence>
<dbReference type="InterPro" id="IPR023230">
    <property type="entry name" value="Glyco_hydro_2_CS"/>
</dbReference>
<dbReference type="GO" id="GO:0005990">
    <property type="term" value="P:lactose catabolic process"/>
    <property type="evidence" value="ECO:0007669"/>
    <property type="project" value="TreeGrafter"/>
</dbReference>
<dbReference type="PRINTS" id="PR00132">
    <property type="entry name" value="GLHYDRLASE2"/>
</dbReference>
<keyword evidence="10" id="KW-1185">Reference proteome</keyword>